<dbReference type="InterPro" id="IPR013103">
    <property type="entry name" value="RVT_2"/>
</dbReference>
<dbReference type="EMBL" id="MOOB01000095">
    <property type="protein sequence ID" value="OQE72613.1"/>
    <property type="molecule type" value="Genomic_DNA"/>
</dbReference>
<dbReference type="AlphaFoldDB" id="A0A1V6XBT6"/>
<accession>A0A1V6XBT6</accession>
<reference evidence="3" key="1">
    <citation type="journal article" date="2017" name="Nat. Microbiol.">
        <title>Global analysis of biosynthetic gene clusters reveals vast potential of secondary metabolite production in Penicillium species.</title>
        <authorList>
            <person name="Nielsen J.C."/>
            <person name="Grijseels S."/>
            <person name="Prigent S."/>
            <person name="Ji B."/>
            <person name="Dainat J."/>
            <person name="Nielsen K.F."/>
            <person name="Frisvad J.C."/>
            <person name="Workman M."/>
            <person name="Nielsen J."/>
        </authorList>
    </citation>
    <scope>NUCLEOTIDE SEQUENCE [LARGE SCALE GENOMIC DNA]</scope>
    <source>
        <strain evidence="3">IBT 13039</strain>
    </source>
</reference>
<dbReference type="Proteomes" id="UP000191691">
    <property type="component" value="Unassembled WGS sequence"/>
</dbReference>
<comment type="caution">
    <text evidence="2">The sequence shown here is derived from an EMBL/GenBank/DDBJ whole genome shotgun (WGS) entry which is preliminary data.</text>
</comment>
<name>A0A1V6XBT6_PENNA</name>
<evidence type="ECO:0000259" key="1">
    <source>
        <dbReference type="Pfam" id="PF07727"/>
    </source>
</evidence>
<protein>
    <recommendedName>
        <fullName evidence="1">Reverse transcriptase Ty1/copia-type domain-containing protein</fullName>
    </recommendedName>
</protein>
<evidence type="ECO:0000313" key="2">
    <source>
        <dbReference type="EMBL" id="OQE72613.1"/>
    </source>
</evidence>
<gene>
    <name evidence="2" type="ORF">PENNAL_c0095G08531</name>
</gene>
<dbReference type="STRING" id="60175.A0A1V6XBT6"/>
<organism evidence="2 3">
    <name type="scientific">Penicillium nalgiovense</name>
    <dbReference type="NCBI Taxonomy" id="60175"/>
    <lineage>
        <taxon>Eukaryota</taxon>
        <taxon>Fungi</taxon>
        <taxon>Dikarya</taxon>
        <taxon>Ascomycota</taxon>
        <taxon>Pezizomycotina</taxon>
        <taxon>Eurotiomycetes</taxon>
        <taxon>Eurotiomycetidae</taxon>
        <taxon>Eurotiales</taxon>
        <taxon>Aspergillaceae</taxon>
        <taxon>Penicillium</taxon>
    </lineage>
</organism>
<evidence type="ECO:0000313" key="3">
    <source>
        <dbReference type="Proteomes" id="UP000191691"/>
    </source>
</evidence>
<keyword evidence="3" id="KW-1185">Reference proteome</keyword>
<feature type="domain" description="Reverse transcriptase Ty1/copia-type" evidence="1">
    <location>
        <begin position="12"/>
        <end position="123"/>
    </location>
</feature>
<sequence>MEELRSHEEKGTWTIVPLDKGIKPVTSRWVTTDKYGADGNVTRHKARLVARGFQQEEGLDYETFASVVKSASTRILLAPQSLLSRSASQSRTVKVDDQSTPELFTPKDIVSSEVFMDYAQGFNFFVRPMNLSAKVWRKRHRGRALTAPAHYEHVADLSSAIMKVDFC</sequence>
<dbReference type="Pfam" id="PF07727">
    <property type="entry name" value="RVT_2"/>
    <property type="match status" value="1"/>
</dbReference>
<proteinExistence type="predicted"/>